<dbReference type="AlphaFoldDB" id="A0A5B9WA04"/>
<reference evidence="3 4" key="1">
    <citation type="submission" date="2019-08" db="EMBL/GenBank/DDBJ databases">
        <title>Deep-cultivation of Planctomycetes and their phenomic and genomic characterization uncovers novel biology.</title>
        <authorList>
            <person name="Wiegand S."/>
            <person name="Jogler M."/>
            <person name="Boedeker C."/>
            <person name="Pinto D."/>
            <person name="Vollmers J."/>
            <person name="Rivas-Marin E."/>
            <person name="Kohn T."/>
            <person name="Peeters S.H."/>
            <person name="Heuer A."/>
            <person name="Rast P."/>
            <person name="Oberbeckmann S."/>
            <person name="Bunk B."/>
            <person name="Jeske O."/>
            <person name="Meyerdierks A."/>
            <person name="Storesund J.E."/>
            <person name="Kallscheuer N."/>
            <person name="Luecker S."/>
            <person name="Lage O.M."/>
            <person name="Pohl T."/>
            <person name="Merkel B.J."/>
            <person name="Hornburger P."/>
            <person name="Mueller R.-W."/>
            <person name="Bruemmer F."/>
            <person name="Labrenz M."/>
            <person name="Spormann A.M."/>
            <person name="Op den Camp H."/>
            <person name="Overmann J."/>
            <person name="Amann R."/>
            <person name="Jetten M.S.M."/>
            <person name="Mascher T."/>
            <person name="Medema M.H."/>
            <person name="Devos D.P."/>
            <person name="Kaster A.-K."/>
            <person name="Ovreas L."/>
            <person name="Rohde M."/>
            <person name="Galperin M.Y."/>
            <person name="Jogler C."/>
        </authorList>
    </citation>
    <scope>NUCLEOTIDE SEQUENCE [LARGE SCALE GENOMIC DNA]</scope>
    <source>
        <strain evidence="3 4">OJF2</strain>
    </source>
</reference>
<dbReference type="EMBL" id="CP042997">
    <property type="protein sequence ID" value="QEH37356.1"/>
    <property type="molecule type" value="Genomic_DNA"/>
</dbReference>
<organism evidence="3 4">
    <name type="scientific">Aquisphaera giovannonii</name>
    <dbReference type="NCBI Taxonomy" id="406548"/>
    <lineage>
        <taxon>Bacteria</taxon>
        <taxon>Pseudomonadati</taxon>
        <taxon>Planctomycetota</taxon>
        <taxon>Planctomycetia</taxon>
        <taxon>Isosphaerales</taxon>
        <taxon>Isosphaeraceae</taxon>
        <taxon>Aquisphaera</taxon>
    </lineage>
</organism>
<protein>
    <submittedName>
        <fullName evidence="3">Uncharacterized protein</fullName>
    </submittedName>
</protein>
<evidence type="ECO:0000256" key="1">
    <source>
        <dbReference type="SAM" id="MobiDB-lite"/>
    </source>
</evidence>
<feature type="transmembrane region" description="Helical" evidence="2">
    <location>
        <begin position="21"/>
        <end position="44"/>
    </location>
</feature>
<sequence>MSSSPRLIRWFSRALIRLGAAIAAAVLPVVGLGLIIGGLAAPFIFPRRERPGPIGYGMGSAILLVAGWFSLRLALRLTSWLGAGGPMPPATGGRGRTSDPRGEPLWDRWLDG</sequence>
<accession>A0A5B9WA04</accession>
<evidence type="ECO:0000313" key="3">
    <source>
        <dbReference type="EMBL" id="QEH37356.1"/>
    </source>
</evidence>
<feature type="region of interest" description="Disordered" evidence="1">
    <location>
        <begin position="84"/>
        <end position="112"/>
    </location>
</feature>
<evidence type="ECO:0000256" key="2">
    <source>
        <dbReference type="SAM" id="Phobius"/>
    </source>
</evidence>
<keyword evidence="2" id="KW-1133">Transmembrane helix</keyword>
<feature type="transmembrane region" description="Helical" evidence="2">
    <location>
        <begin position="56"/>
        <end position="75"/>
    </location>
</feature>
<feature type="compositionally biased region" description="Basic and acidic residues" evidence="1">
    <location>
        <begin position="96"/>
        <end position="112"/>
    </location>
</feature>
<keyword evidence="2" id="KW-0472">Membrane</keyword>
<dbReference type="KEGG" id="agv:OJF2_59460"/>
<keyword evidence="2" id="KW-0812">Transmembrane</keyword>
<dbReference type="Proteomes" id="UP000324233">
    <property type="component" value="Chromosome"/>
</dbReference>
<gene>
    <name evidence="3" type="ORF">OJF2_59460</name>
</gene>
<dbReference type="RefSeq" id="WP_148596928.1">
    <property type="nucleotide sequence ID" value="NZ_CP042997.1"/>
</dbReference>
<name>A0A5B9WA04_9BACT</name>
<evidence type="ECO:0000313" key="4">
    <source>
        <dbReference type="Proteomes" id="UP000324233"/>
    </source>
</evidence>
<proteinExistence type="predicted"/>
<keyword evidence="4" id="KW-1185">Reference proteome</keyword>